<dbReference type="RefSeq" id="WP_103881166.1">
    <property type="nucleotide sequence ID" value="NZ_FNVG01000015.1"/>
</dbReference>
<reference evidence="2" key="1">
    <citation type="submission" date="2016-10" db="EMBL/GenBank/DDBJ databases">
        <authorList>
            <person name="Varghese N."/>
            <person name="Submissions S."/>
        </authorList>
    </citation>
    <scope>NUCLEOTIDE SEQUENCE [LARGE SCALE GENOMIC DNA]</scope>
    <source>
        <strain evidence="2">CGMCC 1.7062</strain>
    </source>
</reference>
<dbReference type="AlphaFoldDB" id="A0A1H6AEA4"/>
<protein>
    <submittedName>
        <fullName evidence="1">Uncharacterized protein</fullName>
    </submittedName>
</protein>
<dbReference type="Proteomes" id="UP000236721">
    <property type="component" value="Unassembled WGS sequence"/>
</dbReference>
<sequence>MTKTSNHNASLNHQLKEKLDMINDEFLSHHCEKLAQSSNASEYDKTHQKLDALLQKKALLHSMEELLVKAQKVGNHPLATRLTEFIQKVTEQGDFESFYDFVDTPIGQALIAQNHDVTWRSPCPLCHAEPFSVASGFLIPGGLRMHLEGGNKAHKCAVRQAIDDFYLERTGEHPWNNWRY</sequence>
<keyword evidence="2" id="KW-1185">Reference proteome</keyword>
<proteinExistence type="predicted"/>
<evidence type="ECO:0000313" key="1">
    <source>
        <dbReference type="EMBL" id="SEG46712.1"/>
    </source>
</evidence>
<accession>A0A1H6AEA4</accession>
<gene>
    <name evidence="1" type="ORF">SAMN04488244_11524</name>
</gene>
<name>A0A1H6AEA4_9VIBR</name>
<organism evidence="1 2">
    <name type="scientific">Vibrio hangzhouensis</name>
    <dbReference type="NCBI Taxonomy" id="462991"/>
    <lineage>
        <taxon>Bacteria</taxon>
        <taxon>Pseudomonadati</taxon>
        <taxon>Pseudomonadota</taxon>
        <taxon>Gammaproteobacteria</taxon>
        <taxon>Vibrionales</taxon>
        <taxon>Vibrionaceae</taxon>
        <taxon>Vibrio</taxon>
    </lineage>
</organism>
<dbReference type="EMBL" id="FNVG01000015">
    <property type="protein sequence ID" value="SEG46712.1"/>
    <property type="molecule type" value="Genomic_DNA"/>
</dbReference>
<evidence type="ECO:0000313" key="2">
    <source>
        <dbReference type="Proteomes" id="UP000236721"/>
    </source>
</evidence>